<sequence length="233" mass="25038">MYRRGRRYSERVVDSEDARADGLLRTPDGSVTAYSARFGEHYSSRHGARTQARHVFVEGSRTHLQGAPRVLEVGFGLGINFRATLADARTRGVPLTYVAFEFDPAPRSVLEAAAEDTNDDVWAAVLASWGAPLTVDHPGVHLDVRVDDVTAALLPAGWATAIYLDGFSPARNPEVWTPAFTERLAGALAPGGVLTTYSAAGDVRRALLAAGLQVTKRAGPPGKREHLVAERPA</sequence>
<dbReference type="InterPro" id="IPR029063">
    <property type="entry name" value="SAM-dependent_MTases_sf"/>
</dbReference>
<evidence type="ECO:0000259" key="1">
    <source>
        <dbReference type="Pfam" id="PF05430"/>
    </source>
</evidence>
<evidence type="ECO:0000313" key="3">
    <source>
        <dbReference type="Proteomes" id="UP000008635"/>
    </source>
</evidence>
<proteinExistence type="predicted"/>
<dbReference type="Pfam" id="PF05430">
    <property type="entry name" value="Methyltransf_30"/>
    <property type="match status" value="1"/>
</dbReference>
<dbReference type="GO" id="GO:0004808">
    <property type="term" value="F:tRNA (5-methylaminomethyl-2-thiouridylate)(34)-methyltransferase activity"/>
    <property type="evidence" value="ECO:0007669"/>
    <property type="project" value="InterPro"/>
</dbReference>
<dbReference type="AlphaFoldDB" id="E8U807"/>
<feature type="domain" description="MnmC-like methyltransferase" evidence="1">
    <location>
        <begin position="122"/>
        <end position="231"/>
    </location>
</feature>
<dbReference type="HOGENOM" id="CLU_061971_1_0_0"/>
<dbReference type="GO" id="GO:0016645">
    <property type="term" value="F:oxidoreductase activity, acting on the CH-NH group of donors"/>
    <property type="evidence" value="ECO:0007669"/>
    <property type="project" value="InterPro"/>
</dbReference>
<name>E8U807_DEIML</name>
<accession>E8U807</accession>
<reference evidence="3" key="2">
    <citation type="submission" date="2011-01" db="EMBL/GenBank/DDBJ databases">
        <title>The complete genome of Deinococcus maricopensis DSM 21211.</title>
        <authorList>
            <consortium name="US DOE Joint Genome Institute (JGI-PGF)"/>
            <person name="Lucas S."/>
            <person name="Copeland A."/>
            <person name="Lapidus A."/>
            <person name="Goodwin L."/>
            <person name="Pitluck S."/>
            <person name="Kyrpides N."/>
            <person name="Mavromatis K."/>
            <person name="Pagani I."/>
            <person name="Ivanova N."/>
            <person name="Ovchinnikova G."/>
            <person name="Zeytun A."/>
            <person name="Detter J.C."/>
            <person name="Han C."/>
            <person name="Land M."/>
            <person name="Hauser L."/>
            <person name="Markowitz V."/>
            <person name="Cheng J.-F."/>
            <person name="Hugenholtz P."/>
            <person name="Woyke T."/>
            <person name="Wu D."/>
            <person name="Pukall R."/>
            <person name="Gehrich-Schroeter G."/>
            <person name="Brambilla E."/>
            <person name="Klenk H.-P."/>
            <person name="Eisen J.A."/>
        </authorList>
    </citation>
    <scope>NUCLEOTIDE SEQUENCE [LARGE SCALE GENOMIC DNA]</scope>
    <source>
        <strain evidence="3">DSM 21211 / LMG 22137 / NRRL B-23946 / LB-34</strain>
    </source>
</reference>
<keyword evidence="3" id="KW-1185">Reference proteome</keyword>
<dbReference type="InterPro" id="IPR008471">
    <property type="entry name" value="MnmC-like_methylTransf"/>
</dbReference>
<dbReference type="STRING" id="709986.Deima_1547"/>
<dbReference type="SUPFAM" id="SSF53335">
    <property type="entry name" value="S-adenosyl-L-methionine-dependent methyltransferases"/>
    <property type="match status" value="1"/>
</dbReference>
<organism evidence="2 3">
    <name type="scientific">Deinococcus maricopensis (strain DSM 21211 / LMG 22137 / NRRL B-23946 / LB-34)</name>
    <dbReference type="NCBI Taxonomy" id="709986"/>
    <lineage>
        <taxon>Bacteria</taxon>
        <taxon>Thermotogati</taxon>
        <taxon>Deinococcota</taxon>
        <taxon>Deinococci</taxon>
        <taxon>Deinococcales</taxon>
        <taxon>Deinococcaceae</taxon>
        <taxon>Deinococcus</taxon>
    </lineage>
</organism>
<dbReference type="KEGG" id="dmr:Deima_1547"/>
<dbReference type="Proteomes" id="UP000008635">
    <property type="component" value="Chromosome"/>
</dbReference>
<dbReference type="NCBIfam" id="NF033855">
    <property type="entry name" value="tRNA_MNMC2"/>
    <property type="match status" value="1"/>
</dbReference>
<dbReference type="InterPro" id="IPR047785">
    <property type="entry name" value="tRNA_MNMC2"/>
</dbReference>
<protein>
    <recommendedName>
        <fullName evidence="1">MnmC-like methyltransferase domain-containing protein</fullName>
    </recommendedName>
</protein>
<gene>
    <name evidence="2" type="ordered locus">Deima_1547</name>
</gene>
<evidence type="ECO:0000313" key="2">
    <source>
        <dbReference type="EMBL" id="ADV67196.1"/>
    </source>
</evidence>
<dbReference type="eggNOG" id="COG4121">
    <property type="taxonomic scope" value="Bacteria"/>
</dbReference>
<reference evidence="2 3" key="1">
    <citation type="journal article" date="2011" name="Stand. Genomic Sci.">
        <title>Complete genome sequence of Deinococcus maricopensis type strain (LB-34).</title>
        <authorList>
            <person name="Pukall R."/>
            <person name="Zeytun A."/>
            <person name="Lucas S."/>
            <person name="Lapidus A."/>
            <person name="Hammon N."/>
            <person name="Deshpande S."/>
            <person name="Nolan M."/>
            <person name="Cheng J.F."/>
            <person name="Pitluck S."/>
            <person name="Liolios K."/>
            <person name="Pagani I."/>
            <person name="Mikhailova N."/>
            <person name="Ivanova N."/>
            <person name="Mavromatis K."/>
            <person name="Pati A."/>
            <person name="Tapia R."/>
            <person name="Han C."/>
            <person name="Goodwin L."/>
            <person name="Chen A."/>
            <person name="Palaniappan K."/>
            <person name="Land M."/>
            <person name="Hauser L."/>
            <person name="Chang Y.J."/>
            <person name="Jeffries C.D."/>
            <person name="Brambilla E.M."/>
            <person name="Rohde M."/>
            <person name="Goker M."/>
            <person name="Detter J.C."/>
            <person name="Woyke T."/>
            <person name="Bristow J."/>
            <person name="Eisen J.A."/>
            <person name="Markowitz V."/>
            <person name="Hugenholtz P."/>
            <person name="Kyrpides N.C."/>
            <person name="Klenk H.P."/>
        </authorList>
    </citation>
    <scope>NUCLEOTIDE SEQUENCE [LARGE SCALE GENOMIC DNA]</scope>
    <source>
        <strain evidence="3">DSM 21211 / LMG 22137 / NRRL B-23946 / LB-34</strain>
    </source>
</reference>
<dbReference type="PANTHER" id="PTHR39963:SF1">
    <property type="entry name" value="MNMC-LIKE METHYLTRANSFERASE DOMAIN-CONTAINING PROTEIN"/>
    <property type="match status" value="1"/>
</dbReference>
<dbReference type="EMBL" id="CP002454">
    <property type="protein sequence ID" value="ADV67196.1"/>
    <property type="molecule type" value="Genomic_DNA"/>
</dbReference>
<dbReference type="Gene3D" id="3.40.50.150">
    <property type="entry name" value="Vaccinia Virus protein VP39"/>
    <property type="match status" value="1"/>
</dbReference>
<dbReference type="PANTHER" id="PTHR39963">
    <property type="entry name" value="SLL0983 PROTEIN"/>
    <property type="match status" value="1"/>
</dbReference>